<organism evidence="1 2">
    <name type="scientific">Tenacibaculum todarodis</name>
    <dbReference type="NCBI Taxonomy" id="1850252"/>
    <lineage>
        <taxon>Bacteria</taxon>
        <taxon>Pseudomonadati</taxon>
        <taxon>Bacteroidota</taxon>
        <taxon>Flavobacteriia</taxon>
        <taxon>Flavobacteriales</taxon>
        <taxon>Flavobacteriaceae</taxon>
        <taxon>Tenacibaculum</taxon>
    </lineage>
</organism>
<reference evidence="1 2" key="1">
    <citation type="submission" date="2016-11" db="EMBL/GenBank/DDBJ databases">
        <title>Tenacibaculum sp. LPB0136, isolated from marine environment.</title>
        <authorList>
            <person name="Kim E."/>
            <person name="Yi H."/>
        </authorList>
    </citation>
    <scope>NUCLEOTIDE SEQUENCE [LARGE SCALE GENOMIC DNA]</scope>
    <source>
        <strain evidence="1 2">LPB0136</strain>
    </source>
</reference>
<dbReference type="Proteomes" id="UP000181898">
    <property type="component" value="Chromosome"/>
</dbReference>
<dbReference type="AlphaFoldDB" id="A0A1L3JJU1"/>
<dbReference type="STRING" id="1850252.LPB136_08545"/>
<accession>A0A1L3JJU1</accession>
<protein>
    <submittedName>
        <fullName evidence="1">Uncharacterized protein</fullName>
    </submittedName>
</protein>
<sequence length="421" mass="49568">MEDNNTPTWLKIMQNGSIGEARAKAFLIDRFWILERSVDIDGADFIIQRKVTKQNLLDRNPPRLGVVQVKFFDSNKTYHYIPKVYIVDNEEKSRDEFFVLCHTGSEDNPKTFFLTAKEILENFEVIIKNGVEKFRISGNSVLNTNRYLITSNKNTLDRIENQLKLADFTKNRNFLSWKLPSANSDTDAIITEFKEPLDNWWGEIPKEFKNLKESAHSAMINIEEIYDYFKKITEEIDPIKAFEYLNEISYECRDGLGNWSISLPNDLYDEDFETVCHQHIERVNHLKEKGLLDKFIGLKQILKKTISNYICENLPIDANTVLSIFIDFSKEDLTINSINFELTQATDYWNVPNILNKFGHIDTDKYHGIKDISDGKFEYYWLAGRIWMSEIDKTDIPNFYRTKNFSVYYECMEKMYEEMSE</sequence>
<proteinExistence type="predicted"/>
<evidence type="ECO:0000313" key="1">
    <source>
        <dbReference type="EMBL" id="APG65398.1"/>
    </source>
</evidence>
<dbReference type="KEGG" id="ten:LPB136_08545"/>
<gene>
    <name evidence="1" type="ORF">LPB136_08545</name>
</gene>
<evidence type="ECO:0000313" key="2">
    <source>
        <dbReference type="Proteomes" id="UP000181898"/>
    </source>
</evidence>
<name>A0A1L3JJU1_9FLAO</name>
<dbReference type="EMBL" id="CP018155">
    <property type="protein sequence ID" value="APG65398.1"/>
    <property type="molecule type" value="Genomic_DNA"/>
</dbReference>
<keyword evidence="2" id="KW-1185">Reference proteome</keyword>